<dbReference type="CDD" id="cd03114">
    <property type="entry name" value="MMAA-like"/>
    <property type="match status" value="1"/>
</dbReference>
<dbReference type="GO" id="GO:0003924">
    <property type="term" value="F:GTPase activity"/>
    <property type="evidence" value="ECO:0007669"/>
    <property type="project" value="InterPro"/>
</dbReference>
<dbReference type="Gene3D" id="3.40.50.300">
    <property type="entry name" value="P-loop containing nucleotide triphosphate hydrolases"/>
    <property type="match status" value="1"/>
</dbReference>
<dbReference type="Gene3D" id="1.20.5.170">
    <property type="match status" value="1"/>
</dbReference>
<dbReference type="InParanoid" id="A0A1H9FBA3"/>
<accession>A0A1H9FBA3</accession>
<organism evidence="2 3">
    <name type="scientific">Neolewinella agarilytica</name>
    <dbReference type="NCBI Taxonomy" id="478744"/>
    <lineage>
        <taxon>Bacteria</taxon>
        <taxon>Pseudomonadati</taxon>
        <taxon>Bacteroidota</taxon>
        <taxon>Saprospiria</taxon>
        <taxon>Saprospirales</taxon>
        <taxon>Lewinellaceae</taxon>
        <taxon>Neolewinella</taxon>
    </lineage>
</organism>
<dbReference type="Proteomes" id="UP000199021">
    <property type="component" value="Unassembled WGS sequence"/>
</dbReference>
<evidence type="ECO:0000313" key="3">
    <source>
        <dbReference type="Proteomes" id="UP000199021"/>
    </source>
</evidence>
<proteinExistence type="inferred from homology"/>
<dbReference type="PANTHER" id="PTHR23408">
    <property type="entry name" value="METHYLMALONYL-COA MUTASE"/>
    <property type="match status" value="1"/>
</dbReference>
<dbReference type="InterPro" id="IPR005129">
    <property type="entry name" value="GTPase_ArgK"/>
</dbReference>
<dbReference type="NCBIfam" id="NF006958">
    <property type="entry name" value="PRK09435.1"/>
    <property type="match status" value="1"/>
</dbReference>
<comment type="similarity">
    <text evidence="1">Belongs to the SIMIBI class G3E GTPase family. ArgK/MeaB subfamily.</text>
</comment>
<keyword evidence="3" id="KW-1185">Reference proteome</keyword>
<name>A0A1H9FBA3_9BACT</name>
<dbReference type="PANTHER" id="PTHR23408:SF3">
    <property type="entry name" value="METHYLMALONIC ACIDURIA TYPE A PROTEIN, MITOCHONDRIAL"/>
    <property type="match status" value="1"/>
</dbReference>
<reference evidence="3" key="1">
    <citation type="submission" date="2016-10" db="EMBL/GenBank/DDBJ databases">
        <authorList>
            <person name="Varghese N."/>
            <person name="Submissions S."/>
        </authorList>
    </citation>
    <scope>NUCLEOTIDE SEQUENCE [LARGE SCALE GENOMIC DNA]</scope>
    <source>
        <strain evidence="3">DSM 24740</strain>
    </source>
</reference>
<dbReference type="EMBL" id="FOFB01000008">
    <property type="protein sequence ID" value="SEQ34588.1"/>
    <property type="molecule type" value="Genomic_DNA"/>
</dbReference>
<dbReference type="STRING" id="478744.SAMN05444359_108142"/>
<gene>
    <name evidence="2" type="ORF">SAMN05444359_108142</name>
</gene>
<sequence>MSKKEKGAPLNPHLRFRAAARPASAGNLFAALRGGERHRRALGQAITLLESTQADDRQLADELIDLLEASPPAKPTFRLGISGTPGVGKSTFIECFGLAVAEAGHRLAVLAIDPSSSLSGGSILGDKTRMEELTRHPNVFIRPSPTGGHLGGVGANSRAAILCCEAAGYDYIIVETVGVGQAEWQVHGMTDAFLLLAQPAAGDELQSIKRGILELADHIAVNKADALPEAAKQTALELRRGLHLAPARVDEWTVRVTTISALTGEGVTELLEQLSNYADKMRQAGWLRQRRANQRITWLRERCERELLADLDAFLRERERTTDGLQRILDEHISLSAATNVILAEFKQRNKTTLL</sequence>
<dbReference type="AlphaFoldDB" id="A0A1H9FBA3"/>
<dbReference type="InterPro" id="IPR027417">
    <property type="entry name" value="P-loop_NTPase"/>
</dbReference>
<protein>
    <submittedName>
        <fullName evidence="2">Methylmalonyl-CoA mutase metallochaperone MeaB</fullName>
    </submittedName>
</protein>
<evidence type="ECO:0000256" key="1">
    <source>
        <dbReference type="ARBA" id="ARBA00009625"/>
    </source>
</evidence>
<evidence type="ECO:0000313" key="2">
    <source>
        <dbReference type="EMBL" id="SEQ34588.1"/>
    </source>
</evidence>
<dbReference type="RefSeq" id="WP_090167584.1">
    <property type="nucleotide sequence ID" value="NZ_FOFB01000008.1"/>
</dbReference>
<dbReference type="GO" id="GO:0005525">
    <property type="term" value="F:GTP binding"/>
    <property type="evidence" value="ECO:0007669"/>
    <property type="project" value="InterPro"/>
</dbReference>
<dbReference type="OrthoDB" id="9778292at2"/>
<dbReference type="NCBIfam" id="TIGR00750">
    <property type="entry name" value="lao"/>
    <property type="match status" value="1"/>
</dbReference>
<dbReference type="GO" id="GO:0005737">
    <property type="term" value="C:cytoplasm"/>
    <property type="evidence" value="ECO:0007669"/>
    <property type="project" value="TreeGrafter"/>
</dbReference>
<dbReference type="SUPFAM" id="SSF52540">
    <property type="entry name" value="P-loop containing nucleoside triphosphate hydrolases"/>
    <property type="match status" value="1"/>
</dbReference>
<dbReference type="Pfam" id="PF03308">
    <property type="entry name" value="MeaB"/>
    <property type="match status" value="1"/>
</dbReference>